<dbReference type="InterPro" id="IPR036894">
    <property type="entry name" value="YbaB-like_sf"/>
</dbReference>
<dbReference type="SUPFAM" id="SSF82607">
    <property type="entry name" value="YbaB-like"/>
    <property type="match status" value="1"/>
</dbReference>
<evidence type="ECO:0000313" key="4">
    <source>
        <dbReference type="Proteomes" id="UP001162741"/>
    </source>
</evidence>
<dbReference type="EMBL" id="CP107006">
    <property type="protein sequence ID" value="UYQ92916.1"/>
    <property type="molecule type" value="Genomic_DNA"/>
</dbReference>
<accession>A0ABY6IZU9</accession>
<comment type="function">
    <text evidence="2">Binds to DNA and alters its conformation. May be involved in regulation of gene expression, nucleoid organization and DNA protection.</text>
</comment>
<keyword evidence="2" id="KW-0963">Cytoplasm</keyword>
<sequence length="103" mass="11112">MFGNIFGKLQEAQQKMKESKDRLAGVTMDGEAGDGAVKVTVTGNREIKSIVIADQLCTPERKEEMEDLLITALNRALKNAESAWEAEMKDVAGGMLGPLAGLM</sequence>
<dbReference type="PANTHER" id="PTHR33449:SF1">
    <property type="entry name" value="NUCLEOID-ASSOCIATED PROTEIN YBAB"/>
    <property type="match status" value="1"/>
</dbReference>
<proteinExistence type="inferred from homology"/>
<evidence type="ECO:0000256" key="1">
    <source>
        <dbReference type="ARBA" id="ARBA00023125"/>
    </source>
</evidence>
<dbReference type="Pfam" id="PF02575">
    <property type="entry name" value="YbaB_DNA_bd"/>
    <property type="match status" value="1"/>
</dbReference>
<dbReference type="RefSeq" id="WP_264281086.1">
    <property type="nucleotide sequence ID" value="NZ_CP107006.1"/>
</dbReference>
<dbReference type="PIRSF" id="PIRSF004555">
    <property type="entry name" value="UCP004555"/>
    <property type="match status" value="1"/>
</dbReference>
<comment type="similarity">
    <text evidence="2">Belongs to the YbaB/EbfC family.</text>
</comment>
<comment type="subunit">
    <text evidence="2">Homodimer.</text>
</comment>
<gene>
    <name evidence="3" type="ORF">MKQ68_22810</name>
</gene>
<dbReference type="PANTHER" id="PTHR33449">
    <property type="entry name" value="NUCLEOID-ASSOCIATED PROTEIN YBAB"/>
    <property type="match status" value="1"/>
</dbReference>
<keyword evidence="4" id="KW-1185">Reference proteome</keyword>
<dbReference type="NCBIfam" id="TIGR00103">
    <property type="entry name" value="DNA_YbaB_EbfC"/>
    <property type="match status" value="1"/>
</dbReference>
<dbReference type="InterPro" id="IPR004401">
    <property type="entry name" value="YbaB/EbfC"/>
</dbReference>
<dbReference type="Gene3D" id="3.30.1310.10">
    <property type="entry name" value="Nucleoid-associated protein YbaB-like domain"/>
    <property type="match status" value="1"/>
</dbReference>
<evidence type="ECO:0000256" key="2">
    <source>
        <dbReference type="HAMAP-Rule" id="MF_00274"/>
    </source>
</evidence>
<organism evidence="3 4">
    <name type="scientific">Chitinophaga horti</name>
    <dbReference type="NCBI Taxonomy" id="2920382"/>
    <lineage>
        <taxon>Bacteria</taxon>
        <taxon>Pseudomonadati</taxon>
        <taxon>Bacteroidota</taxon>
        <taxon>Chitinophagia</taxon>
        <taxon>Chitinophagales</taxon>
        <taxon>Chitinophagaceae</taxon>
        <taxon>Chitinophaga</taxon>
    </lineage>
</organism>
<name>A0ABY6IZU9_9BACT</name>
<dbReference type="HAMAP" id="MF_00274">
    <property type="entry name" value="DNA_YbaB_EbfC"/>
    <property type="match status" value="1"/>
</dbReference>
<reference evidence="3" key="1">
    <citation type="submission" date="2022-10" db="EMBL/GenBank/DDBJ databases">
        <title>Chitinophaga sp. nov., isolated from soil.</title>
        <authorList>
            <person name="Jeon C.O."/>
        </authorList>
    </citation>
    <scope>NUCLEOTIDE SEQUENCE</scope>
    <source>
        <strain evidence="3">R8</strain>
    </source>
</reference>
<dbReference type="Proteomes" id="UP001162741">
    <property type="component" value="Chromosome"/>
</dbReference>
<comment type="subcellular location">
    <subcellularLocation>
        <location evidence="2">Cytoplasm</location>
        <location evidence="2">Nucleoid</location>
    </subcellularLocation>
</comment>
<protein>
    <recommendedName>
        <fullName evidence="2">Nucleoid-associated protein MKQ68_22810</fullName>
    </recommendedName>
</protein>
<keyword evidence="1 2" id="KW-0238">DNA-binding</keyword>
<evidence type="ECO:0000313" key="3">
    <source>
        <dbReference type="EMBL" id="UYQ92916.1"/>
    </source>
</evidence>